<feature type="region of interest" description="Disordered" evidence="1">
    <location>
        <begin position="1"/>
        <end position="26"/>
    </location>
</feature>
<dbReference type="Proteomes" id="UP000239485">
    <property type="component" value="Unassembled WGS sequence"/>
</dbReference>
<comment type="caution">
    <text evidence="3">The sequence shown here is derived from an EMBL/GenBank/DDBJ whole genome shotgun (WGS) entry which is preliminary data.</text>
</comment>
<accession>A0A2S6IWC9</accession>
<gene>
    <name evidence="3" type="ORF">CLV92_101363</name>
</gene>
<evidence type="ECO:0000313" key="3">
    <source>
        <dbReference type="EMBL" id="PPK98664.1"/>
    </source>
</evidence>
<keyword evidence="4" id="KW-1185">Reference proteome</keyword>
<feature type="transmembrane region" description="Helical" evidence="2">
    <location>
        <begin position="60"/>
        <end position="80"/>
    </location>
</feature>
<keyword evidence="2" id="KW-1133">Transmembrane helix</keyword>
<keyword evidence="2" id="KW-0472">Membrane</keyword>
<protein>
    <submittedName>
        <fullName evidence="3">Putative F0F1-ATPase subunit (Ca2+/Mg2+ transporter)</fullName>
    </submittedName>
</protein>
<name>A0A2S6IWC9_9ACTN</name>
<organism evidence="3 4">
    <name type="scientific">Kineococcus xinjiangensis</name>
    <dbReference type="NCBI Taxonomy" id="512762"/>
    <lineage>
        <taxon>Bacteria</taxon>
        <taxon>Bacillati</taxon>
        <taxon>Actinomycetota</taxon>
        <taxon>Actinomycetes</taxon>
        <taxon>Kineosporiales</taxon>
        <taxon>Kineosporiaceae</taxon>
        <taxon>Kineococcus</taxon>
    </lineage>
</organism>
<sequence>MTATVRAEMTSDWKPGDTSPEDAGRPRLEESVAWNVSANLLAGMLLGGGAGWGLDRWLGTSFLVGIGLILGIALTLYYVWLRYGTH</sequence>
<reference evidence="3 4" key="1">
    <citation type="submission" date="2018-02" db="EMBL/GenBank/DDBJ databases">
        <title>Genomic Encyclopedia of Archaeal and Bacterial Type Strains, Phase II (KMG-II): from individual species to whole genera.</title>
        <authorList>
            <person name="Goeker M."/>
        </authorList>
    </citation>
    <scope>NUCLEOTIDE SEQUENCE [LARGE SCALE GENOMIC DNA]</scope>
    <source>
        <strain evidence="3 4">DSM 22857</strain>
    </source>
</reference>
<dbReference type="AlphaFoldDB" id="A0A2S6IWC9"/>
<proteinExistence type="predicted"/>
<dbReference type="InterPro" id="IPR032820">
    <property type="entry name" value="ATPase_put"/>
</dbReference>
<feature type="transmembrane region" description="Helical" evidence="2">
    <location>
        <begin position="32"/>
        <end position="54"/>
    </location>
</feature>
<dbReference type="EMBL" id="PTJD01000001">
    <property type="protein sequence ID" value="PPK98664.1"/>
    <property type="molecule type" value="Genomic_DNA"/>
</dbReference>
<keyword evidence="2" id="KW-0812">Transmembrane</keyword>
<dbReference type="Pfam" id="PF09527">
    <property type="entry name" value="ATPase_gene1"/>
    <property type="match status" value="1"/>
</dbReference>
<evidence type="ECO:0000256" key="2">
    <source>
        <dbReference type="SAM" id="Phobius"/>
    </source>
</evidence>
<evidence type="ECO:0000313" key="4">
    <source>
        <dbReference type="Proteomes" id="UP000239485"/>
    </source>
</evidence>
<evidence type="ECO:0000256" key="1">
    <source>
        <dbReference type="SAM" id="MobiDB-lite"/>
    </source>
</evidence>